<proteinExistence type="predicted"/>
<reference evidence="1 2" key="1">
    <citation type="submission" date="2020-04" db="EMBL/GenBank/DDBJ databases">
        <authorList>
            <person name="Wallbank WR R."/>
            <person name="Pardo Diaz C."/>
            <person name="Kozak K."/>
            <person name="Martin S."/>
            <person name="Jiggins C."/>
            <person name="Moest M."/>
            <person name="Warren A I."/>
            <person name="Byers J.R.P. K."/>
            <person name="Montejo-Kovacevich G."/>
            <person name="Yen C E."/>
        </authorList>
    </citation>
    <scope>NUCLEOTIDE SEQUENCE [LARGE SCALE GENOMIC DNA]</scope>
</reference>
<evidence type="ECO:0000313" key="1">
    <source>
        <dbReference type="EMBL" id="CAB3239740.1"/>
    </source>
</evidence>
<sequence>MDYTVRNQCQTKQFADFQQPEFEEFDFIHDNIKKPDFNIPKFDSFTFKPLDMERIKSYVPESNEKFKGSGYTYNSYSSNLNGVKKGGATFATVNNDNGKVVEKQIDLHNGPH</sequence>
<dbReference type="Proteomes" id="UP000494106">
    <property type="component" value="Unassembled WGS sequence"/>
</dbReference>
<evidence type="ECO:0000313" key="2">
    <source>
        <dbReference type="Proteomes" id="UP000494106"/>
    </source>
</evidence>
<dbReference type="EMBL" id="CADEBC010000503">
    <property type="protein sequence ID" value="CAB3239740.1"/>
    <property type="molecule type" value="Genomic_DNA"/>
</dbReference>
<protein>
    <submittedName>
        <fullName evidence="1">Uncharacterized protein</fullName>
    </submittedName>
</protein>
<dbReference type="OrthoDB" id="7445308at2759"/>
<name>A0A8S1A0T1_ARCPL</name>
<keyword evidence="2" id="KW-1185">Reference proteome</keyword>
<comment type="caution">
    <text evidence="1">The sequence shown here is derived from an EMBL/GenBank/DDBJ whole genome shotgun (WGS) entry which is preliminary data.</text>
</comment>
<dbReference type="AlphaFoldDB" id="A0A8S1A0T1"/>
<gene>
    <name evidence="1" type="ORF">APLA_LOCUS7952</name>
</gene>
<organism evidence="1 2">
    <name type="scientific">Arctia plantaginis</name>
    <name type="common">Wood tiger moth</name>
    <name type="synonym">Phalaena plantaginis</name>
    <dbReference type="NCBI Taxonomy" id="874455"/>
    <lineage>
        <taxon>Eukaryota</taxon>
        <taxon>Metazoa</taxon>
        <taxon>Ecdysozoa</taxon>
        <taxon>Arthropoda</taxon>
        <taxon>Hexapoda</taxon>
        <taxon>Insecta</taxon>
        <taxon>Pterygota</taxon>
        <taxon>Neoptera</taxon>
        <taxon>Endopterygota</taxon>
        <taxon>Lepidoptera</taxon>
        <taxon>Glossata</taxon>
        <taxon>Ditrysia</taxon>
        <taxon>Noctuoidea</taxon>
        <taxon>Erebidae</taxon>
        <taxon>Arctiinae</taxon>
        <taxon>Arctia</taxon>
    </lineage>
</organism>
<accession>A0A8S1A0T1</accession>